<evidence type="ECO:0000313" key="9">
    <source>
        <dbReference type="Proteomes" id="UP000193834"/>
    </source>
</evidence>
<dbReference type="SUPFAM" id="SSF50249">
    <property type="entry name" value="Nucleic acid-binding proteins"/>
    <property type="match status" value="1"/>
</dbReference>
<dbReference type="OrthoDB" id="5293449at2"/>
<dbReference type="InterPro" id="IPR011114">
    <property type="entry name" value="RuvA_C"/>
</dbReference>
<keyword evidence="8" id="KW-0347">Helicase</keyword>
<dbReference type="GO" id="GO:0005524">
    <property type="term" value="F:ATP binding"/>
    <property type="evidence" value="ECO:0007669"/>
    <property type="project" value="InterPro"/>
</dbReference>
<evidence type="ECO:0000256" key="1">
    <source>
        <dbReference type="ARBA" id="ARBA00022490"/>
    </source>
</evidence>
<keyword evidence="9" id="KW-1185">Reference proteome</keyword>
<evidence type="ECO:0000259" key="7">
    <source>
        <dbReference type="SMART" id="SM00278"/>
    </source>
</evidence>
<dbReference type="GO" id="GO:0006310">
    <property type="term" value="P:DNA recombination"/>
    <property type="evidence" value="ECO:0007669"/>
    <property type="project" value="UniProtKB-UniRule"/>
</dbReference>
<comment type="subunit">
    <text evidence="6">Homotetramer. Forms an RuvA(8)-RuvB(12)-Holliday junction (HJ) complex. HJ DNA is sandwiched between 2 RuvA tetramers; dsDNA enters through RuvA and exits via RuvB. An RuvB hexamer assembles on each DNA strand where it exits the tetramer. Each RuvB hexamer is contacted by two RuvA subunits (via domain III) on 2 adjacent RuvB subunits; this complex drives branch migration. In the full resolvosome a probable DNA-RuvA(4)-RuvB(12)-RuvC(2) complex forms which resolves the HJ.</text>
</comment>
<organism evidence="8 9">
    <name type="scientific">Paenibacillus aquistagni</name>
    <dbReference type="NCBI Taxonomy" id="1852522"/>
    <lineage>
        <taxon>Bacteria</taxon>
        <taxon>Bacillati</taxon>
        <taxon>Bacillota</taxon>
        <taxon>Bacilli</taxon>
        <taxon>Bacillales</taxon>
        <taxon>Paenibacillaceae</taxon>
        <taxon>Paenibacillus</taxon>
    </lineage>
</organism>
<dbReference type="Gene3D" id="1.10.150.20">
    <property type="entry name" value="5' to 3' exonuclease, C-terminal subdomain"/>
    <property type="match status" value="1"/>
</dbReference>
<dbReference type="CDD" id="cd14332">
    <property type="entry name" value="UBA_RuvA_C"/>
    <property type="match status" value="1"/>
</dbReference>
<keyword evidence="8" id="KW-0067">ATP-binding</keyword>
<dbReference type="GO" id="GO:0006281">
    <property type="term" value="P:DNA repair"/>
    <property type="evidence" value="ECO:0007669"/>
    <property type="project" value="UniProtKB-UniRule"/>
</dbReference>
<dbReference type="SUPFAM" id="SSF46929">
    <property type="entry name" value="DNA helicase RuvA subunit, C-terminal domain"/>
    <property type="match status" value="1"/>
</dbReference>
<evidence type="ECO:0000256" key="5">
    <source>
        <dbReference type="ARBA" id="ARBA00023204"/>
    </source>
</evidence>
<dbReference type="AlphaFoldDB" id="A0A1X7I2Y1"/>
<keyword evidence="1 6" id="KW-0963">Cytoplasm</keyword>
<dbReference type="EMBL" id="FXAZ01000001">
    <property type="protein sequence ID" value="SMG08309.1"/>
    <property type="molecule type" value="Genomic_DNA"/>
</dbReference>
<comment type="caution">
    <text evidence="6">Lacks conserved residue(s) required for the propagation of feature annotation.</text>
</comment>
<dbReference type="Pfam" id="PF07499">
    <property type="entry name" value="RuvA_C"/>
    <property type="match status" value="1"/>
</dbReference>
<feature type="domain" description="Helix-hairpin-helix DNA-binding motif class 1" evidence="7">
    <location>
        <begin position="71"/>
        <end position="90"/>
    </location>
</feature>
<sequence length="208" mass="23162">MIDYVRGQVAHIETDSITIDVHGLGYRVFCPNPYAFAKSEEEVIVFTHHHVREDAILLFGFPSREEQKLFRRLIDVNGIGPKVALAMLSAGKPESLVMAIQQENLTFLTKLPGIGKKTAQRIVLDLKDKLDNIGLDLRVQAETLFVDAPAILSDEDHSSWGEARAALKALGYRDAELDQAWADLKHRVHADESVDSLMKKALSVLFTG</sequence>
<keyword evidence="3 6" id="KW-0238">DNA-binding</keyword>
<dbReference type="GO" id="GO:0009379">
    <property type="term" value="C:Holliday junction helicase complex"/>
    <property type="evidence" value="ECO:0007669"/>
    <property type="project" value="InterPro"/>
</dbReference>
<comment type="subcellular location">
    <subcellularLocation>
        <location evidence="6">Cytoplasm</location>
    </subcellularLocation>
</comment>
<dbReference type="GO" id="GO:0009378">
    <property type="term" value="F:four-way junction helicase activity"/>
    <property type="evidence" value="ECO:0007669"/>
    <property type="project" value="InterPro"/>
</dbReference>
<dbReference type="GO" id="GO:0005737">
    <property type="term" value="C:cytoplasm"/>
    <property type="evidence" value="ECO:0007669"/>
    <property type="project" value="UniProtKB-SubCell"/>
</dbReference>
<dbReference type="Pfam" id="PF01330">
    <property type="entry name" value="RuvA_N"/>
    <property type="match status" value="1"/>
</dbReference>
<comment type="function">
    <text evidence="6">The RuvA-RuvB-RuvC complex processes Holliday junction (HJ) DNA during genetic recombination and DNA repair, while the RuvA-RuvB complex plays an important role in the rescue of blocked DNA replication forks via replication fork reversal (RFR). RuvA specifically binds to HJ cruciform DNA, conferring on it an open structure. The RuvB hexamer acts as an ATP-dependent pump, pulling dsDNA into and through the RuvAB complex. HJ branch migration allows RuvC to scan DNA until it finds its consensus sequence, where it cleaves and resolves the cruciform DNA.</text>
</comment>
<evidence type="ECO:0000256" key="3">
    <source>
        <dbReference type="ARBA" id="ARBA00023125"/>
    </source>
</evidence>
<dbReference type="HAMAP" id="MF_00031">
    <property type="entry name" value="DNA_HJ_migration_RuvA"/>
    <property type="match status" value="1"/>
</dbReference>
<protein>
    <recommendedName>
        <fullName evidence="6">Holliday junction branch migration complex subunit RuvA</fullName>
    </recommendedName>
</protein>
<dbReference type="InterPro" id="IPR000085">
    <property type="entry name" value="RuvA"/>
</dbReference>
<dbReference type="SMART" id="SM00278">
    <property type="entry name" value="HhH1"/>
    <property type="match status" value="2"/>
</dbReference>
<proteinExistence type="inferred from homology"/>
<feature type="domain" description="Helix-hairpin-helix DNA-binding motif class 1" evidence="7">
    <location>
        <begin position="106"/>
        <end position="125"/>
    </location>
</feature>
<dbReference type="Proteomes" id="UP000193834">
    <property type="component" value="Unassembled WGS sequence"/>
</dbReference>
<dbReference type="InterPro" id="IPR036267">
    <property type="entry name" value="RuvA_C_sf"/>
</dbReference>
<keyword evidence="8" id="KW-0378">Hydrolase</keyword>
<dbReference type="RefSeq" id="WP_085492385.1">
    <property type="nucleotide sequence ID" value="NZ_FXAZ01000001.1"/>
</dbReference>
<name>A0A1X7I2Y1_9BACL</name>
<dbReference type="InterPro" id="IPR013849">
    <property type="entry name" value="DNA_helicase_Holl-junc_RuvA_I"/>
</dbReference>
<keyword evidence="8" id="KW-0547">Nucleotide-binding</keyword>
<dbReference type="InterPro" id="IPR010994">
    <property type="entry name" value="RuvA_2-like"/>
</dbReference>
<evidence type="ECO:0000256" key="2">
    <source>
        <dbReference type="ARBA" id="ARBA00022763"/>
    </source>
</evidence>
<reference evidence="8 9" key="1">
    <citation type="submission" date="2017-04" db="EMBL/GenBank/DDBJ databases">
        <authorList>
            <person name="Afonso C.L."/>
            <person name="Miller P.J."/>
            <person name="Scott M.A."/>
            <person name="Spackman E."/>
            <person name="Goraichik I."/>
            <person name="Dimitrov K.M."/>
            <person name="Suarez D.L."/>
            <person name="Swayne D.E."/>
        </authorList>
    </citation>
    <scope>NUCLEOTIDE SEQUENCE [LARGE SCALE GENOMIC DNA]</scope>
    <source>
        <strain evidence="8 9">11</strain>
    </source>
</reference>
<dbReference type="InterPro" id="IPR003583">
    <property type="entry name" value="Hlx-hairpin-Hlx_DNA-bd_motif"/>
</dbReference>
<keyword evidence="5 6" id="KW-0234">DNA repair</keyword>
<evidence type="ECO:0000256" key="4">
    <source>
        <dbReference type="ARBA" id="ARBA00023172"/>
    </source>
</evidence>
<dbReference type="GO" id="GO:0000400">
    <property type="term" value="F:four-way junction DNA binding"/>
    <property type="evidence" value="ECO:0007669"/>
    <property type="project" value="UniProtKB-UniRule"/>
</dbReference>
<dbReference type="Gene3D" id="2.40.50.140">
    <property type="entry name" value="Nucleic acid-binding proteins"/>
    <property type="match status" value="1"/>
</dbReference>
<gene>
    <name evidence="6" type="primary">ruvA</name>
    <name evidence="8" type="ORF">SAMN06295960_0061</name>
</gene>
<keyword evidence="4 6" id="KW-0233">DNA recombination</keyword>
<dbReference type="NCBIfam" id="TIGR00084">
    <property type="entry name" value="ruvA"/>
    <property type="match status" value="1"/>
</dbReference>
<dbReference type="Pfam" id="PF14520">
    <property type="entry name" value="HHH_5"/>
    <property type="match status" value="1"/>
</dbReference>
<feature type="region of interest" description="Domain III" evidence="6">
    <location>
        <begin position="156"/>
        <end position="208"/>
    </location>
</feature>
<dbReference type="InterPro" id="IPR012340">
    <property type="entry name" value="NA-bd_OB-fold"/>
</dbReference>
<dbReference type="STRING" id="1852522.SAMN06295960_0061"/>
<dbReference type="GO" id="GO:0048476">
    <property type="term" value="C:Holliday junction resolvase complex"/>
    <property type="evidence" value="ECO:0007669"/>
    <property type="project" value="UniProtKB-UniRule"/>
</dbReference>
<evidence type="ECO:0000313" key="8">
    <source>
        <dbReference type="EMBL" id="SMG08309.1"/>
    </source>
</evidence>
<dbReference type="SUPFAM" id="SSF47781">
    <property type="entry name" value="RuvA domain 2-like"/>
    <property type="match status" value="1"/>
</dbReference>
<comment type="domain">
    <text evidence="6">Has three domains with a flexible linker between the domains II and III and assumes an 'L' shape. Domain III is highly mobile and contacts RuvB.</text>
</comment>
<comment type="similarity">
    <text evidence="6">Belongs to the RuvA family.</text>
</comment>
<accession>A0A1X7I2Y1</accession>
<keyword evidence="2 6" id="KW-0227">DNA damage</keyword>
<evidence type="ECO:0000256" key="6">
    <source>
        <dbReference type="HAMAP-Rule" id="MF_00031"/>
    </source>
</evidence>